<dbReference type="Proteomes" id="UP000063308">
    <property type="component" value="Chromosome"/>
</dbReference>
<dbReference type="NCBIfam" id="NF005479">
    <property type="entry name" value="PRK07080.1"/>
    <property type="match status" value="1"/>
</dbReference>
<evidence type="ECO:0000313" key="2">
    <source>
        <dbReference type="Proteomes" id="UP000063308"/>
    </source>
</evidence>
<name>A0A0E3VSQ8_9BRAD</name>
<accession>A0A0E3VSQ8</accession>
<sequence length="334" mass="36847">MNLAIVEAPADSTPPPSDPLDHLADALFHEMGSPGVYGRTALYEDVVERIAAVISRNREPNTEVMRFPPVMNRAQLERSGYLKSFPNLLGCVCGLHGIESEIDAAISRFDAGGDWTESLSPADLVLSPAACYPLYPIAASRGPVPAAGWSFDVAADCFRREPSRHLDRLQSFRMREFVCIGSADHVSAFRERWIIRAQKIARDLGLTFRIDHANDPFFGRVGQMMAVSQKQLSLKFELLVPLRSEERPTACMSFNYHRDHFGTTWGIVDAAGEPAHTACVAFGMDRLAVAMFHTHGKDVALWPIAVRDLLGLAQTDRGAPSAFEEYRCAKEVGS</sequence>
<dbReference type="InterPro" id="IPR045864">
    <property type="entry name" value="aa-tRNA-synth_II/BPL/LPL"/>
</dbReference>
<evidence type="ECO:0008006" key="3">
    <source>
        <dbReference type="Google" id="ProtNLM"/>
    </source>
</evidence>
<gene>
    <name evidence="1" type="ORF">NK6_1150</name>
</gene>
<proteinExistence type="predicted"/>
<evidence type="ECO:0000313" key="1">
    <source>
        <dbReference type="EMBL" id="BAR54335.1"/>
    </source>
</evidence>
<dbReference type="RefSeq" id="WP_060908446.1">
    <property type="nucleotide sequence ID" value="NZ_JAFCKD010000079.1"/>
</dbReference>
<reference evidence="1 2" key="1">
    <citation type="submission" date="2014-11" db="EMBL/GenBank/DDBJ databases">
        <title>Symbiosis island explosion on the genome of extra-slow-growing strains of soybean bradyrhizobia with massive insertion sequences.</title>
        <authorList>
            <person name="Iida T."/>
            <person name="Minamisawa K."/>
        </authorList>
    </citation>
    <scope>NUCLEOTIDE SEQUENCE [LARGE SCALE GENOMIC DNA]</scope>
    <source>
        <strain evidence="1 2">NK6</strain>
    </source>
</reference>
<dbReference type="SUPFAM" id="SSF55681">
    <property type="entry name" value="Class II aaRS and biotin synthetases"/>
    <property type="match status" value="1"/>
</dbReference>
<protein>
    <recommendedName>
        <fullName evidence="3">Amino acid--[acyl-carrier-protein] ligase</fullName>
    </recommendedName>
</protein>
<organism evidence="1 2">
    <name type="scientific">Bradyrhizobium diazoefficiens</name>
    <dbReference type="NCBI Taxonomy" id="1355477"/>
    <lineage>
        <taxon>Bacteria</taxon>
        <taxon>Pseudomonadati</taxon>
        <taxon>Pseudomonadota</taxon>
        <taxon>Alphaproteobacteria</taxon>
        <taxon>Hyphomicrobiales</taxon>
        <taxon>Nitrobacteraceae</taxon>
        <taxon>Bradyrhizobium</taxon>
    </lineage>
</organism>
<dbReference type="Gene3D" id="3.30.930.10">
    <property type="entry name" value="Bira Bifunctional Protein, Domain 2"/>
    <property type="match status" value="1"/>
</dbReference>
<dbReference type="EMBL" id="AP014685">
    <property type="protein sequence ID" value="BAR54335.1"/>
    <property type="molecule type" value="Genomic_DNA"/>
</dbReference>
<dbReference type="CDD" id="cd00670">
    <property type="entry name" value="Gly_His_Pro_Ser_Thr_tRS_core"/>
    <property type="match status" value="1"/>
</dbReference>
<dbReference type="AlphaFoldDB" id="A0A0E3VSQ8"/>